<feature type="signal peptide" evidence="11">
    <location>
        <begin position="1"/>
        <end position="23"/>
    </location>
</feature>
<dbReference type="SUPFAM" id="SSF52540">
    <property type="entry name" value="P-loop containing nucleoside triphosphate hydrolases"/>
    <property type="match status" value="1"/>
</dbReference>
<dbReference type="InterPro" id="IPR027417">
    <property type="entry name" value="P-loop_NTPase"/>
</dbReference>
<dbReference type="Gene3D" id="3.40.50.300">
    <property type="entry name" value="P-loop containing nucleotide triphosphate hydrolases"/>
    <property type="match status" value="1"/>
</dbReference>
<comment type="subcellular location">
    <subcellularLocation>
        <location evidence="1">Endoplasmic reticulum membrane</location>
        <topology evidence="1">Single-pass membrane protein</topology>
    </subcellularLocation>
</comment>
<dbReference type="STRING" id="1245769.A0A0C7MWS3"/>
<evidence type="ECO:0000256" key="3">
    <source>
        <dbReference type="ARBA" id="ARBA00020256"/>
    </source>
</evidence>
<evidence type="ECO:0000256" key="9">
    <source>
        <dbReference type="ARBA" id="ARBA00023136"/>
    </source>
</evidence>
<evidence type="ECO:0000256" key="2">
    <source>
        <dbReference type="ARBA" id="ARBA00005619"/>
    </source>
</evidence>
<gene>
    <name evidence="12" type="ORF">LALA0_S04e06744g</name>
</gene>
<dbReference type="GO" id="GO:0005525">
    <property type="term" value="F:GTP binding"/>
    <property type="evidence" value="ECO:0007669"/>
    <property type="project" value="UniProtKB-KW"/>
</dbReference>
<comment type="similarity">
    <text evidence="2">Belongs to the SRP receptor beta subunit family.</text>
</comment>
<evidence type="ECO:0000256" key="8">
    <source>
        <dbReference type="ARBA" id="ARBA00023134"/>
    </source>
</evidence>
<keyword evidence="5" id="KW-0547">Nucleotide-binding</keyword>
<organism evidence="12 13">
    <name type="scientific">Lachancea lanzarotensis</name>
    <dbReference type="NCBI Taxonomy" id="1245769"/>
    <lineage>
        <taxon>Eukaryota</taxon>
        <taxon>Fungi</taxon>
        <taxon>Dikarya</taxon>
        <taxon>Ascomycota</taxon>
        <taxon>Saccharomycotina</taxon>
        <taxon>Saccharomycetes</taxon>
        <taxon>Saccharomycetales</taxon>
        <taxon>Saccharomycetaceae</taxon>
        <taxon>Lachancea</taxon>
    </lineage>
</organism>
<protein>
    <recommendedName>
        <fullName evidence="3">Signal recognition particle receptor subunit beta</fullName>
    </recommendedName>
</protein>
<evidence type="ECO:0000256" key="6">
    <source>
        <dbReference type="ARBA" id="ARBA00022824"/>
    </source>
</evidence>
<evidence type="ECO:0000256" key="7">
    <source>
        <dbReference type="ARBA" id="ARBA00022989"/>
    </source>
</evidence>
<dbReference type="GO" id="GO:0045047">
    <property type="term" value="P:protein targeting to ER"/>
    <property type="evidence" value="ECO:0007669"/>
    <property type="project" value="EnsemblFungi"/>
</dbReference>
<keyword evidence="6" id="KW-0256">Endoplasmic reticulum</keyword>
<keyword evidence="13" id="KW-1185">Reference proteome</keyword>
<keyword evidence="8" id="KW-0342">GTP-binding</keyword>
<evidence type="ECO:0000313" key="12">
    <source>
        <dbReference type="EMBL" id="CEP62056.1"/>
    </source>
</evidence>
<dbReference type="Proteomes" id="UP000054304">
    <property type="component" value="Unassembled WGS sequence"/>
</dbReference>
<dbReference type="HOGENOM" id="CLU_091084_1_0_1"/>
<dbReference type="OrthoDB" id="41266at2759"/>
<keyword evidence="11" id="KW-0732">Signal</keyword>
<dbReference type="AlphaFoldDB" id="A0A0C7MWS3"/>
<keyword evidence="4" id="KW-0812">Transmembrane</keyword>
<dbReference type="GeneID" id="34685503"/>
<evidence type="ECO:0000256" key="10">
    <source>
        <dbReference type="ARBA" id="ARBA00023170"/>
    </source>
</evidence>
<dbReference type="CDD" id="cd04105">
    <property type="entry name" value="SR_beta"/>
    <property type="match status" value="1"/>
</dbReference>
<reference evidence="12 13" key="1">
    <citation type="submission" date="2014-12" db="EMBL/GenBank/DDBJ databases">
        <authorList>
            <person name="Neuveglise Cecile"/>
        </authorList>
    </citation>
    <scope>NUCLEOTIDE SEQUENCE [LARGE SCALE GENOMIC DNA]</scope>
    <source>
        <strain evidence="12 13">CBS 12615</strain>
    </source>
</reference>
<keyword evidence="10" id="KW-0675">Receptor</keyword>
<keyword evidence="7" id="KW-1133">Transmembrane helix</keyword>
<evidence type="ECO:0000256" key="11">
    <source>
        <dbReference type="SAM" id="SignalP"/>
    </source>
</evidence>
<dbReference type="GO" id="GO:0042802">
    <property type="term" value="F:identical protein binding"/>
    <property type="evidence" value="ECO:0007669"/>
    <property type="project" value="EnsemblFungi"/>
</dbReference>
<proteinExistence type="inferred from homology"/>
<dbReference type="RefSeq" id="XP_022628286.1">
    <property type="nucleotide sequence ID" value="XM_022772864.1"/>
</dbReference>
<dbReference type="Pfam" id="PF09439">
    <property type="entry name" value="SRPRB"/>
    <property type="match status" value="1"/>
</dbReference>
<dbReference type="GO" id="GO:0005047">
    <property type="term" value="F:signal recognition particle binding"/>
    <property type="evidence" value="ECO:0007669"/>
    <property type="project" value="EnsemblFungi"/>
</dbReference>
<evidence type="ECO:0000313" key="13">
    <source>
        <dbReference type="Proteomes" id="UP000054304"/>
    </source>
</evidence>
<feature type="chain" id="PRO_5002202988" description="Signal recognition particle receptor subunit beta" evidence="11">
    <location>
        <begin position="24"/>
        <end position="260"/>
    </location>
</feature>
<keyword evidence="9" id="KW-0472">Membrane</keyword>
<evidence type="ECO:0000256" key="4">
    <source>
        <dbReference type="ARBA" id="ARBA00022692"/>
    </source>
</evidence>
<dbReference type="GO" id="GO:0005785">
    <property type="term" value="C:signal recognition particle receptor complex"/>
    <property type="evidence" value="ECO:0007669"/>
    <property type="project" value="EnsemblFungi"/>
</dbReference>
<dbReference type="InterPro" id="IPR019009">
    <property type="entry name" value="SRP_receptor_beta_su"/>
</dbReference>
<sequence length="260" mass="28633">MVFQLSNTVLLSLLLVLISTALLLIVQKNTTNVIPGHKITNRDPTFIIAGPSGSGKTSLFNVLTTDTVKPTVMSQTPNVAEDYMLPSTVKSFKFKLIEFPGHVKLRYRLFDTLKESTALKGLIFVVDSTIDPQKLADTAEFLYDILALTERFPEGVDIMIACNKSESFSSRPPLKIRDALEKEIGKVIERKAKSLSAVNKSGETIGESGSDDASAASLNFQGIRDFNFDALDGNVDAIEGSVLKNQIEKWECWIDERSVN</sequence>
<accession>A0A0C7MWS3</accession>
<evidence type="ECO:0000256" key="5">
    <source>
        <dbReference type="ARBA" id="ARBA00022741"/>
    </source>
</evidence>
<name>A0A0C7MWS3_9SACH</name>
<dbReference type="EMBL" id="LN736363">
    <property type="protein sequence ID" value="CEP62056.1"/>
    <property type="molecule type" value="Genomic_DNA"/>
</dbReference>
<evidence type="ECO:0000256" key="1">
    <source>
        <dbReference type="ARBA" id="ARBA00004389"/>
    </source>
</evidence>